<dbReference type="SUPFAM" id="SSF56219">
    <property type="entry name" value="DNase I-like"/>
    <property type="match status" value="1"/>
</dbReference>
<feature type="region of interest" description="Disordered" evidence="1">
    <location>
        <begin position="213"/>
        <end position="241"/>
    </location>
</feature>
<name>A0A7K1LBQ2_9ACTN</name>
<dbReference type="Proteomes" id="UP000432015">
    <property type="component" value="Unassembled WGS sequence"/>
</dbReference>
<accession>A0A7K1LBQ2</accession>
<evidence type="ECO:0000256" key="1">
    <source>
        <dbReference type="SAM" id="MobiDB-lite"/>
    </source>
</evidence>
<keyword evidence="3" id="KW-0378">Hydrolase</keyword>
<dbReference type="InterPro" id="IPR036691">
    <property type="entry name" value="Endo/exonu/phosph_ase_sf"/>
</dbReference>
<dbReference type="EMBL" id="WOFH01000016">
    <property type="protein sequence ID" value="MUN41858.1"/>
    <property type="molecule type" value="Genomic_DNA"/>
</dbReference>
<evidence type="ECO:0000313" key="3">
    <source>
        <dbReference type="EMBL" id="MUN41858.1"/>
    </source>
</evidence>
<dbReference type="AlphaFoldDB" id="A0A7K1LBQ2"/>
<dbReference type="GO" id="GO:0004527">
    <property type="term" value="F:exonuclease activity"/>
    <property type="evidence" value="ECO:0007669"/>
    <property type="project" value="UniProtKB-KW"/>
</dbReference>
<keyword evidence="3" id="KW-0269">Exonuclease</keyword>
<gene>
    <name evidence="3" type="ORF">GNZ18_35520</name>
</gene>
<dbReference type="Gene3D" id="3.60.10.10">
    <property type="entry name" value="Endonuclease/exonuclease/phosphatase"/>
    <property type="match status" value="1"/>
</dbReference>
<keyword evidence="3" id="KW-0255">Endonuclease</keyword>
<evidence type="ECO:0000259" key="2">
    <source>
        <dbReference type="Pfam" id="PF03372"/>
    </source>
</evidence>
<proteinExistence type="predicted"/>
<evidence type="ECO:0000313" key="4">
    <source>
        <dbReference type="Proteomes" id="UP000432015"/>
    </source>
</evidence>
<comment type="caution">
    <text evidence="3">The sequence shown here is derived from an EMBL/GenBank/DDBJ whole genome shotgun (WGS) entry which is preliminary data.</text>
</comment>
<dbReference type="Pfam" id="PF03372">
    <property type="entry name" value="Exo_endo_phos"/>
    <property type="match status" value="1"/>
</dbReference>
<dbReference type="RefSeq" id="WP_312874926.1">
    <property type="nucleotide sequence ID" value="NZ_WOFH01000016.1"/>
</dbReference>
<sequence length="241" mass="26138">MTGAPARGSGVRVLSYNVRSLRDDPAAVARVVRGIGPDLLLLQEVPRFWDWRVKRRRLARACRMEIAAGRRACGLAVLAAPGVRRVGREFHLLSPVPGLHRRGLAIAVVEVGGARLVAASTHLDLMDAPRLRHTREVLGHLERARDRYGAPVVLAGDINEEPGGPSWTMFTGTFQDAHAVAPDGGEPTFSARDPRRRIDAVFADPPVEVLACGVPPDPDGDHERATDHRPLRADLRLPAGS</sequence>
<keyword evidence="4" id="KW-1185">Reference proteome</keyword>
<feature type="compositionally biased region" description="Basic and acidic residues" evidence="1">
    <location>
        <begin position="219"/>
        <end position="235"/>
    </location>
</feature>
<keyword evidence="3" id="KW-0540">Nuclease</keyword>
<dbReference type="InterPro" id="IPR005135">
    <property type="entry name" value="Endo/exonuclease/phosphatase"/>
</dbReference>
<reference evidence="3 4" key="1">
    <citation type="submission" date="2019-11" db="EMBL/GenBank/DDBJ databases">
        <authorList>
            <person name="Cao P."/>
        </authorList>
    </citation>
    <scope>NUCLEOTIDE SEQUENCE [LARGE SCALE GENOMIC DNA]</scope>
    <source>
        <strain evidence="3 4">NEAU-AAG5</strain>
    </source>
</reference>
<organism evidence="3 4">
    <name type="scientific">Actinomadura litoris</name>
    <dbReference type="NCBI Taxonomy" id="2678616"/>
    <lineage>
        <taxon>Bacteria</taxon>
        <taxon>Bacillati</taxon>
        <taxon>Actinomycetota</taxon>
        <taxon>Actinomycetes</taxon>
        <taxon>Streptosporangiales</taxon>
        <taxon>Thermomonosporaceae</taxon>
        <taxon>Actinomadura</taxon>
    </lineage>
</organism>
<dbReference type="GO" id="GO:0004519">
    <property type="term" value="F:endonuclease activity"/>
    <property type="evidence" value="ECO:0007669"/>
    <property type="project" value="UniProtKB-KW"/>
</dbReference>
<feature type="domain" description="Endonuclease/exonuclease/phosphatase" evidence="2">
    <location>
        <begin position="14"/>
        <end position="228"/>
    </location>
</feature>
<protein>
    <submittedName>
        <fullName evidence="3">Endonuclease/exonuclease/phosphatase</fullName>
    </submittedName>
</protein>